<evidence type="ECO:0008006" key="3">
    <source>
        <dbReference type="Google" id="ProtNLM"/>
    </source>
</evidence>
<reference evidence="1" key="1">
    <citation type="submission" date="2022-10" db="EMBL/GenBank/DDBJ databases">
        <authorList>
            <person name="Yu W.X."/>
        </authorList>
    </citation>
    <scope>NUCLEOTIDE SEQUENCE</scope>
    <source>
        <strain evidence="1">D04</strain>
    </source>
</reference>
<proteinExistence type="predicted"/>
<dbReference type="EMBL" id="JAPDPI010000009">
    <property type="protein sequence ID" value="MCW3805310.1"/>
    <property type="molecule type" value="Genomic_DNA"/>
</dbReference>
<dbReference type="InterPro" id="IPR029045">
    <property type="entry name" value="ClpP/crotonase-like_dom_sf"/>
</dbReference>
<gene>
    <name evidence="1" type="ORF">OM074_06705</name>
</gene>
<name>A0AAE3SJ17_9BACT</name>
<sequence>MSSSNPYYNIGSKNGIVQIQLNYCLFLENKTYEYRDELLSLLDELSEKSEIKVVIITNDHPYFSLEKYNDRWKEFFSNKDFKDDVLRAFRIFDQLVNKLYSLKKVILSVLSAPLNSMLFNFNLIADVRISTNEFYLDNNNDMMVNIPKGSIMYDQFKIANINPVKHLFLSDKVFHQHLLSNNLVDKVFSQEELDDRVYALAERFKNINYAEIEAAKMAKSIDNLEEFEKLLQRENAFLIACIREKLNPGSQKIYRFH</sequence>
<organism evidence="1 2">
    <name type="scientific">Plebeiibacterium marinum</name>
    <dbReference type="NCBI Taxonomy" id="2992111"/>
    <lineage>
        <taxon>Bacteria</taxon>
        <taxon>Pseudomonadati</taxon>
        <taxon>Bacteroidota</taxon>
        <taxon>Bacteroidia</taxon>
        <taxon>Marinilabiliales</taxon>
        <taxon>Marinilabiliaceae</taxon>
        <taxon>Plebeiibacterium</taxon>
    </lineage>
</organism>
<evidence type="ECO:0000313" key="2">
    <source>
        <dbReference type="Proteomes" id="UP001207408"/>
    </source>
</evidence>
<protein>
    <recommendedName>
        <fullName evidence="3">Enoyl-CoA hydratase/carnithine racemase</fullName>
    </recommendedName>
</protein>
<comment type="caution">
    <text evidence="1">The sequence shown here is derived from an EMBL/GenBank/DDBJ whole genome shotgun (WGS) entry which is preliminary data.</text>
</comment>
<dbReference type="RefSeq" id="WP_301198673.1">
    <property type="nucleotide sequence ID" value="NZ_JAPDPI010000009.1"/>
</dbReference>
<dbReference type="Gene3D" id="3.90.226.10">
    <property type="entry name" value="2-enoyl-CoA Hydratase, Chain A, domain 1"/>
    <property type="match status" value="1"/>
</dbReference>
<keyword evidence="2" id="KW-1185">Reference proteome</keyword>
<accession>A0AAE3SJ17</accession>
<dbReference type="SUPFAM" id="SSF52096">
    <property type="entry name" value="ClpP/crotonase"/>
    <property type="match status" value="1"/>
</dbReference>
<evidence type="ECO:0000313" key="1">
    <source>
        <dbReference type="EMBL" id="MCW3805310.1"/>
    </source>
</evidence>
<dbReference type="AlphaFoldDB" id="A0AAE3SJ17"/>
<dbReference type="Proteomes" id="UP001207408">
    <property type="component" value="Unassembled WGS sequence"/>
</dbReference>